<dbReference type="EMBL" id="JACCBG010000001">
    <property type="protein sequence ID" value="NYD42555.1"/>
    <property type="molecule type" value="Genomic_DNA"/>
</dbReference>
<keyword evidence="2" id="KW-1185">Reference proteome</keyword>
<dbReference type="Pfam" id="PF13671">
    <property type="entry name" value="AAA_33"/>
    <property type="match status" value="1"/>
</dbReference>
<evidence type="ECO:0000313" key="1">
    <source>
        <dbReference type="EMBL" id="NYD42555.1"/>
    </source>
</evidence>
<dbReference type="RefSeq" id="WP_179664185.1">
    <property type="nucleotide sequence ID" value="NZ_JACCBG010000001.1"/>
</dbReference>
<proteinExistence type="predicted"/>
<sequence length="181" mass="18773">MARLIHLNGAPGVGKSTIAERYVAEHPGVLNCDVDRLRGLVGGWREDFGGTGAIIRPVAQAMIRAHLAGGHDVVLPQLLADEVERARFRAVALESGHAYVHLLLQAPPGAARARFYRRPPGDPLHAVVRAVVDGEGGGDTIDDLDVRLAGTAASARGAIRIDAGAGIEDTYAAVLGALGGA</sequence>
<dbReference type="SUPFAM" id="SSF52540">
    <property type="entry name" value="P-loop containing nucleoside triphosphate hydrolases"/>
    <property type="match status" value="1"/>
</dbReference>
<dbReference type="AlphaFoldDB" id="A0A7Y9E7G1"/>
<dbReference type="GO" id="GO:0016301">
    <property type="term" value="F:kinase activity"/>
    <property type="evidence" value="ECO:0007669"/>
    <property type="project" value="UniProtKB-KW"/>
</dbReference>
<gene>
    <name evidence="1" type="ORF">BJZ21_002638</name>
</gene>
<protein>
    <submittedName>
        <fullName evidence="1">Putative kinase</fullName>
    </submittedName>
</protein>
<name>A0A7Y9E7G1_9ACTN</name>
<dbReference type="Proteomes" id="UP000535511">
    <property type="component" value="Unassembled WGS sequence"/>
</dbReference>
<comment type="caution">
    <text evidence="1">The sequence shown here is derived from an EMBL/GenBank/DDBJ whole genome shotgun (WGS) entry which is preliminary data.</text>
</comment>
<keyword evidence="1" id="KW-0418">Kinase</keyword>
<accession>A0A7Y9E7G1</accession>
<organism evidence="1 2">
    <name type="scientific">Nocardioides panaciterrulae</name>
    <dbReference type="NCBI Taxonomy" id="661492"/>
    <lineage>
        <taxon>Bacteria</taxon>
        <taxon>Bacillati</taxon>
        <taxon>Actinomycetota</taxon>
        <taxon>Actinomycetes</taxon>
        <taxon>Propionibacteriales</taxon>
        <taxon>Nocardioidaceae</taxon>
        <taxon>Nocardioides</taxon>
    </lineage>
</organism>
<dbReference type="InterPro" id="IPR027417">
    <property type="entry name" value="P-loop_NTPase"/>
</dbReference>
<reference evidence="1 2" key="1">
    <citation type="submission" date="2020-07" db="EMBL/GenBank/DDBJ databases">
        <title>Sequencing the genomes of 1000 actinobacteria strains.</title>
        <authorList>
            <person name="Klenk H.-P."/>
        </authorList>
    </citation>
    <scope>NUCLEOTIDE SEQUENCE [LARGE SCALE GENOMIC DNA]</scope>
    <source>
        <strain evidence="1 2">DSM 21350</strain>
    </source>
</reference>
<dbReference type="Gene3D" id="3.40.50.300">
    <property type="entry name" value="P-loop containing nucleotide triphosphate hydrolases"/>
    <property type="match status" value="1"/>
</dbReference>
<keyword evidence="1" id="KW-0808">Transferase</keyword>
<evidence type="ECO:0000313" key="2">
    <source>
        <dbReference type="Proteomes" id="UP000535511"/>
    </source>
</evidence>